<dbReference type="SUPFAM" id="SSF101941">
    <property type="entry name" value="NAC domain"/>
    <property type="match status" value="1"/>
</dbReference>
<feature type="domain" description="NAC" evidence="5">
    <location>
        <begin position="7"/>
        <end position="180"/>
    </location>
</feature>
<dbReference type="Gene3D" id="2.170.150.80">
    <property type="entry name" value="NAC domain"/>
    <property type="match status" value="1"/>
</dbReference>
<keyword evidence="7" id="KW-1185">Reference proteome</keyword>
<reference evidence="6" key="1">
    <citation type="submission" date="2023-02" db="EMBL/GenBank/DDBJ databases">
        <title>Genome of toxic invasive species Heracleum sosnowskyi carries increased number of genes despite the absence of recent whole-genome duplications.</title>
        <authorList>
            <person name="Schelkunov M."/>
            <person name="Shtratnikova V."/>
            <person name="Makarenko M."/>
            <person name="Klepikova A."/>
            <person name="Omelchenko D."/>
            <person name="Novikova G."/>
            <person name="Obukhova E."/>
            <person name="Bogdanov V."/>
            <person name="Penin A."/>
            <person name="Logacheva M."/>
        </authorList>
    </citation>
    <scope>NUCLEOTIDE SEQUENCE</scope>
    <source>
        <strain evidence="6">Hsosn_3</strain>
        <tissue evidence="6">Leaf</tissue>
    </source>
</reference>
<dbReference type="AlphaFoldDB" id="A0AAD8ICU6"/>
<dbReference type="GO" id="GO:0006355">
    <property type="term" value="P:regulation of DNA-templated transcription"/>
    <property type="evidence" value="ECO:0007669"/>
    <property type="project" value="InterPro"/>
</dbReference>
<dbReference type="EMBL" id="JAUIZM010000005">
    <property type="protein sequence ID" value="KAK1383497.1"/>
    <property type="molecule type" value="Genomic_DNA"/>
</dbReference>
<sequence length="371" mass="41568">MAERKNSAPGYRFYPSAQELISFYLKPRILGHKLFCNTIKDIQLYGPNSTPWQLFDVNDESWTASPDKPLSEKYLYVFTSLSKLRSSKSSKIGRIRENTHKEAGCGTWKGKTKKKRIKDCEGNLIGEQRMLVFEIKDTGDQFDLGKAVHFRMHEYSLAGVNKGLKSADGNDVVLCKITVDFSKEPVYNLGSKSSDHAPTKNTSECQLKVQINEGNLERSVGNNLEETMNSTPTSMVEMNSSVGNNVEATPCLTSENSFVMDSGVGDSYDYIAAADQFLNGSEELNENDWDPILTDWYMGLLTSDQEEGGADQFLNGSEELNENCWDPSIMDWYKELLTSNPEDGAAVEDIGKLGKRKFEDEDLHGSKKMCL</sequence>
<evidence type="ECO:0000256" key="4">
    <source>
        <dbReference type="ARBA" id="ARBA00023242"/>
    </source>
</evidence>
<dbReference type="Pfam" id="PF02365">
    <property type="entry name" value="NAM"/>
    <property type="match status" value="1"/>
</dbReference>
<gene>
    <name evidence="6" type="ORF">POM88_021232</name>
</gene>
<keyword evidence="3" id="KW-0804">Transcription</keyword>
<evidence type="ECO:0000313" key="6">
    <source>
        <dbReference type="EMBL" id="KAK1383497.1"/>
    </source>
</evidence>
<evidence type="ECO:0000313" key="7">
    <source>
        <dbReference type="Proteomes" id="UP001237642"/>
    </source>
</evidence>
<keyword evidence="4" id="KW-0539">Nucleus</keyword>
<dbReference type="PANTHER" id="PTHR31719">
    <property type="entry name" value="NAC TRANSCRIPTION FACTOR 56"/>
    <property type="match status" value="1"/>
</dbReference>
<dbReference type="PANTHER" id="PTHR31719:SF43">
    <property type="entry name" value="NAC TRANSCRIPTION FACTOR 56"/>
    <property type="match status" value="1"/>
</dbReference>
<organism evidence="6 7">
    <name type="scientific">Heracleum sosnowskyi</name>
    <dbReference type="NCBI Taxonomy" id="360622"/>
    <lineage>
        <taxon>Eukaryota</taxon>
        <taxon>Viridiplantae</taxon>
        <taxon>Streptophyta</taxon>
        <taxon>Embryophyta</taxon>
        <taxon>Tracheophyta</taxon>
        <taxon>Spermatophyta</taxon>
        <taxon>Magnoliopsida</taxon>
        <taxon>eudicotyledons</taxon>
        <taxon>Gunneridae</taxon>
        <taxon>Pentapetalae</taxon>
        <taxon>asterids</taxon>
        <taxon>campanulids</taxon>
        <taxon>Apiales</taxon>
        <taxon>Apiaceae</taxon>
        <taxon>Apioideae</taxon>
        <taxon>apioid superclade</taxon>
        <taxon>Tordylieae</taxon>
        <taxon>Tordyliinae</taxon>
        <taxon>Heracleum</taxon>
    </lineage>
</organism>
<proteinExistence type="predicted"/>
<dbReference type="Proteomes" id="UP001237642">
    <property type="component" value="Unassembled WGS sequence"/>
</dbReference>
<comment type="caution">
    <text evidence="6">The sequence shown here is derived from an EMBL/GenBank/DDBJ whole genome shotgun (WGS) entry which is preliminary data.</text>
</comment>
<accession>A0AAD8ICU6</accession>
<evidence type="ECO:0000256" key="2">
    <source>
        <dbReference type="ARBA" id="ARBA00023125"/>
    </source>
</evidence>
<evidence type="ECO:0000259" key="5">
    <source>
        <dbReference type="PROSITE" id="PS51005"/>
    </source>
</evidence>
<protein>
    <recommendedName>
        <fullName evidence="5">NAC domain-containing protein</fullName>
    </recommendedName>
</protein>
<keyword evidence="1" id="KW-0805">Transcription regulation</keyword>
<dbReference type="InterPro" id="IPR036093">
    <property type="entry name" value="NAC_dom_sf"/>
</dbReference>
<evidence type="ECO:0000256" key="1">
    <source>
        <dbReference type="ARBA" id="ARBA00023015"/>
    </source>
</evidence>
<evidence type="ECO:0000256" key="3">
    <source>
        <dbReference type="ARBA" id="ARBA00023163"/>
    </source>
</evidence>
<name>A0AAD8ICU6_9APIA</name>
<dbReference type="PROSITE" id="PS51005">
    <property type="entry name" value="NAC"/>
    <property type="match status" value="1"/>
</dbReference>
<reference evidence="6" key="2">
    <citation type="submission" date="2023-05" db="EMBL/GenBank/DDBJ databases">
        <authorList>
            <person name="Schelkunov M.I."/>
        </authorList>
    </citation>
    <scope>NUCLEOTIDE SEQUENCE</scope>
    <source>
        <strain evidence="6">Hsosn_3</strain>
        <tissue evidence="6">Leaf</tissue>
    </source>
</reference>
<dbReference type="GO" id="GO:0003677">
    <property type="term" value="F:DNA binding"/>
    <property type="evidence" value="ECO:0007669"/>
    <property type="project" value="UniProtKB-KW"/>
</dbReference>
<keyword evidence="2" id="KW-0238">DNA-binding</keyword>
<dbReference type="InterPro" id="IPR003441">
    <property type="entry name" value="NAC-dom"/>
</dbReference>